<accession>A0A914YXV7</accession>
<evidence type="ECO:0000256" key="1">
    <source>
        <dbReference type="SAM" id="MobiDB-lite"/>
    </source>
</evidence>
<evidence type="ECO:0000313" key="3">
    <source>
        <dbReference type="WBParaSite" id="PSU_v2.g2915.t1"/>
    </source>
</evidence>
<feature type="region of interest" description="Disordered" evidence="1">
    <location>
        <begin position="178"/>
        <end position="212"/>
    </location>
</feature>
<reference evidence="3" key="1">
    <citation type="submission" date="2022-11" db="UniProtKB">
        <authorList>
            <consortium name="WormBaseParasite"/>
        </authorList>
    </citation>
    <scope>IDENTIFICATION</scope>
</reference>
<sequence length="320" mass="37088">MQQYIENCVQTFDDNKTFAPQAIQAVNREFMLSVEVKRAAQKYEELMNVEFSDNKTGFNEEKMNLTDVLIYSKIEADIFKRILDKDICNNVLKKFEDAHKTLYKRNTEKNDLLVEKEVERLQHEEECQLQQDIYHASLCDEKERMEKLKKDSEEREKKLIEKQNCEKMHFERKLKEEKEDYEKEKHKEAEKHAKEKKELEDKIKKNNSEESRNQIMEFVTSMTPIAGAAAHFAGETFSSFLARRSYESEMSHERGEYSNVGSRMYGSSSDRGGYGYSGAARGMSHARGGGNSYPAAPGYSDSEFSGGRGGSSRESYRRGR</sequence>
<feature type="compositionally biased region" description="Low complexity" evidence="1">
    <location>
        <begin position="261"/>
        <end position="283"/>
    </location>
</feature>
<proteinExistence type="predicted"/>
<dbReference type="WBParaSite" id="PSU_v2.g2915.t1">
    <property type="protein sequence ID" value="PSU_v2.g2915.t1"/>
    <property type="gene ID" value="PSU_v2.g2915"/>
</dbReference>
<organism evidence="2 3">
    <name type="scientific">Panagrolaimus superbus</name>
    <dbReference type="NCBI Taxonomy" id="310955"/>
    <lineage>
        <taxon>Eukaryota</taxon>
        <taxon>Metazoa</taxon>
        <taxon>Ecdysozoa</taxon>
        <taxon>Nematoda</taxon>
        <taxon>Chromadorea</taxon>
        <taxon>Rhabditida</taxon>
        <taxon>Tylenchina</taxon>
        <taxon>Panagrolaimomorpha</taxon>
        <taxon>Panagrolaimoidea</taxon>
        <taxon>Panagrolaimidae</taxon>
        <taxon>Panagrolaimus</taxon>
    </lineage>
</organism>
<protein>
    <submittedName>
        <fullName evidence="3">Uncharacterized protein</fullName>
    </submittedName>
</protein>
<feature type="compositionally biased region" description="Basic and acidic residues" evidence="1">
    <location>
        <begin position="245"/>
        <end position="256"/>
    </location>
</feature>
<dbReference type="Proteomes" id="UP000887577">
    <property type="component" value="Unplaced"/>
</dbReference>
<keyword evidence="2" id="KW-1185">Reference proteome</keyword>
<evidence type="ECO:0000313" key="2">
    <source>
        <dbReference type="Proteomes" id="UP000887577"/>
    </source>
</evidence>
<name>A0A914YXV7_9BILA</name>
<dbReference type="AlphaFoldDB" id="A0A914YXV7"/>
<feature type="region of interest" description="Disordered" evidence="1">
    <location>
        <begin position="245"/>
        <end position="320"/>
    </location>
</feature>